<sequence>MILLALFLVGCEQNEIENTEEKNPLVVDEEVLSVKTLKTSEENLRFVAGWLDDMNIAYVDHHDAEDRLQVFNLKTGGIHTIYTDASIISEVLIHRSKKQLLVKTSDTSTEANMTVIDTEGRVLDELTVDSSELEIQWNDAEASKLLISAFREDWSYQVFLYDMSEKSLEPIELTDPFPQWMGEDQLVYLEDTTIVKESLQTSERSELVTEVNRFHASSEQLVVEIPDEEQTRFTVLDANGEEKHSWQAEHPSETMEDVEFTDDDNIIMSTNLSSDDQDGMSTMVQVIDGEAIKRYDPEVEGGLLNCSPDGGTCLVGYRMDTLIDLETGGTTQWLQLNEVEPVIETAEAITEE</sequence>
<evidence type="ECO:0000313" key="2">
    <source>
        <dbReference type="EMBL" id="SKA88466.1"/>
    </source>
</evidence>
<dbReference type="SUPFAM" id="SSF69322">
    <property type="entry name" value="Tricorn protease domain 2"/>
    <property type="match status" value="1"/>
</dbReference>
<dbReference type="InterPro" id="IPR048421">
    <property type="entry name" value="YqgU_beta-prop"/>
</dbReference>
<dbReference type="AlphaFoldDB" id="A0A1T4XG07"/>
<dbReference type="InterPro" id="IPR011042">
    <property type="entry name" value="6-blade_b-propeller_TolB-like"/>
</dbReference>
<evidence type="ECO:0000259" key="1">
    <source>
        <dbReference type="Pfam" id="PF21101"/>
    </source>
</evidence>
<reference evidence="3" key="1">
    <citation type="submission" date="2017-02" db="EMBL/GenBank/DDBJ databases">
        <authorList>
            <person name="Varghese N."/>
            <person name="Submissions S."/>
        </authorList>
    </citation>
    <scope>NUCLEOTIDE SEQUENCE [LARGE SCALE GENOMIC DNA]</scope>
    <source>
        <strain evidence="3">DSM 23966</strain>
    </source>
</reference>
<organism evidence="2 3">
    <name type="scientific">Sporosarcina newyorkensis</name>
    <dbReference type="NCBI Taxonomy" id="759851"/>
    <lineage>
        <taxon>Bacteria</taxon>
        <taxon>Bacillati</taxon>
        <taxon>Bacillota</taxon>
        <taxon>Bacilli</taxon>
        <taxon>Bacillales</taxon>
        <taxon>Caryophanaceae</taxon>
        <taxon>Sporosarcina</taxon>
    </lineage>
</organism>
<name>A0A1T4XG07_9BACL</name>
<dbReference type="Gene3D" id="2.120.10.30">
    <property type="entry name" value="TolB, C-terminal domain"/>
    <property type="match status" value="1"/>
</dbReference>
<dbReference type="Pfam" id="PF21101">
    <property type="entry name" value="YqgU"/>
    <property type="match status" value="1"/>
</dbReference>
<protein>
    <recommendedName>
        <fullName evidence="1">YqgU-like 6-bladed beta-propeller domain-containing protein</fullName>
    </recommendedName>
</protein>
<accession>A0A1T4XG07</accession>
<gene>
    <name evidence="2" type="ORF">SAMN04244570_0678</name>
</gene>
<dbReference type="Proteomes" id="UP000190042">
    <property type="component" value="Unassembled WGS sequence"/>
</dbReference>
<proteinExistence type="predicted"/>
<feature type="domain" description="YqgU-like 6-bladed beta-propeller" evidence="1">
    <location>
        <begin position="72"/>
        <end position="245"/>
    </location>
</feature>
<keyword evidence="3" id="KW-1185">Reference proteome</keyword>
<evidence type="ECO:0000313" key="3">
    <source>
        <dbReference type="Proteomes" id="UP000190042"/>
    </source>
</evidence>
<dbReference type="EMBL" id="FUYJ01000001">
    <property type="protein sequence ID" value="SKA88466.1"/>
    <property type="molecule type" value="Genomic_DNA"/>
</dbReference>